<feature type="transmembrane region" description="Helical" evidence="8">
    <location>
        <begin position="149"/>
        <end position="168"/>
    </location>
</feature>
<dbReference type="Proteomes" id="UP000053820">
    <property type="component" value="Unassembled WGS sequence"/>
</dbReference>
<keyword evidence="11" id="KW-1185">Reference proteome</keyword>
<dbReference type="GO" id="GO:0022857">
    <property type="term" value="F:transmembrane transporter activity"/>
    <property type="evidence" value="ECO:0007669"/>
    <property type="project" value="InterPro"/>
</dbReference>
<keyword evidence="4 8" id="KW-0812">Transmembrane</keyword>
<dbReference type="InterPro" id="IPR051788">
    <property type="entry name" value="MFS_Transporter"/>
</dbReference>
<dbReference type="InterPro" id="IPR036259">
    <property type="entry name" value="MFS_trans_sf"/>
</dbReference>
<evidence type="ECO:0000313" key="10">
    <source>
        <dbReference type="EMBL" id="KIJ59387.1"/>
    </source>
</evidence>
<feature type="transmembrane region" description="Helical" evidence="8">
    <location>
        <begin position="76"/>
        <end position="96"/>
    </location>
</feature>
<dbReference type="PANTHER" id="PTHR23514:SF3">
    <property type="entry name" value="BYPASS OF STOP CODON PROTEIN 6"/>
    <property type="match status" value="1"/>
</dbReference>
<dbReference type="Pfam" id="PF07690">
    <property type="entry name" value="MFS_1"/>
    <property type="match status" value="1"/>
</dbReference>
<feature type="transmembrane region" description="Helical" evidence="8">
    <location>
        <begin position="116"/>
        <end position="140"/>
    </location>
</feature>
<dbReference type="HOGENOM" id="CLU_021993_6_0_1"/>
<reference evidence="10 11" key="1">
    <citation type="submission" date="2014-04" db="EMBL/GenBank/DDBJ databases">
        <title>Evolutionary Origins and Diversification of the Mycorrhizal Mutualists.</title>
        <authorList>
            <consortium name="DOE Joint Genome Institute"/>
            <consortium name="Mycorrhizal Genomics Consortium"/>
            <person name="Kohler A."/>
            <person name="Kuo A."/>
            <person name="Nagy L.G."/>
            <person name="Floudas D."/>
            <person name="Copeland A."/>
            <person name="Barry K.W."/>
            <person name="Cichocki N."/>
            <person name="Veneault-Fourrey C."/>
            <person name="LaButti K."/>
            <person name="Lindquist E.A."/>
            <person name="Lipzen A."/>
            <person name="Lundell T."/>
            <person name="Morin E."/>
            <person name="Murat C."/>
            <person name="Riley R."/>
            <person name="Ohm R."/>
            <person name="Sun H."/>
            <person name="Tunlid A."/>
            <person name="Henrissat B."/>
            <person name="Grigoriev I.V."/>
            <person name="Hibbett D.S."/>
            <person name="Martin F."/>
        </authorList>
    </citation>
    <scope>NUCLEOTIDE SEQUENCE [LARGE SCALE GENOMIC DNA]</scope>
    <source>
        <strain evidence="10 11">MD-312</strain>
    </source>
</reference>
<name>A0A0C9W970_9AGAM</name>
<evidence type="ECO:0000256" key="1">
    <source>
        <dbReference type="ARBA" id="ARBA00004127"/>
    </source>
</evidence>
<keyword evidence="6 8" id="KW-0472">Membrane</keyword>
<feature type="transmembrane region" description="Helical" evidence="8">
    <location>
        <begin position="357"/>
        <end position="375"/>
    </location>
</feature>
<feature type="domain" description="Major facilitator superfamily (MFS) profile" evidence="9">
    <location>
        <begin position="83"/>
        <end position="467"/>
    </location>
</feature>
<dbReference type="SUPFAM" id="SSF103473">
    <property type="entry name" value="MFS general substrate transporter"/>
    <property type="match status" value="1"/>
</dbReference>
<feature type="transmembrane region" description="Helical" evidence="8">
    <location>
        <begin position="444"/>
        <end position="463"/>
    </location>
</feature>
<evidence type="ECO:0000256" key="3">
    <source>
        <dbReference type="ARBA" id="ARBA00022448"/>
    </source>
</evidence>
<evidence type="ECO:0000256" key="6">
    <source>
        <dbReference type="ARBA" id="ARBA00023136"/>
    </source>
</evidence>
<dbReference type="GO" id="GO:0012505">
    <property type="term" value="C:endomembrane system"/>
    <property type="evidence" value="ECO:0007669"/>
    <property type="project" value="UniProtKB-SubCell"/>
</dbReference>
<accession>A0A0C9W970</accession>
<organism evidence="10 11">
    <name type="scientific">Hydnomerulius pinastri MD-312</name>
    <dbReference type="NCBI Taxonomy" id="994086"/>
    <lineage>
        <taxon>Eukaryota</taxon>
        <taxon>Fungi</taxon>
        <taxon>Dikarya</taxon>
        <taxon>Basidiomycota</taxon>
        <taxon>Agaricomycotina</taxon>
        <taxon>Agaricomycetes</taxon>
        <taxon>Agaricomycetidae</taxon>
        <taxon>Boletales</taxon>
        <taxon>Boletales incertae sedis</taxon>
        <taxon>Leucogyrophana</taxon>
    </lineage>
</organism>
<dbReference type="Gene3D" id="1.20.1250.20">
    <property type="entry name" value="MFS general substrate transporter like domains"/>
    <property type="match status" value="2"/>
</dbReference>
<evidence type="ECO:0000256" key="8">
    <source>
        <dbReference type="SAM" id="Phobius"/>
    </source>
</evidence>
<dbReference type="GO" id="GO:0016020">
    <property type="term" value="C:membrane"/>
    <property type="evidence" value="ECO:0007669"/>
    <property type="project" value="TreeGrafter"/>
</dbReference>
<evidence type="ECO:0000256" key="4">
    <source>
        <dbReference type="ARBA" id="ARBA00022692"/>
    </source>
</evidence>
<feature type="transmembrane region" description="Helical" evidence="8">
    <location>
        <begin position="208"/>
        <end position="228"/>
    </location>
</feature>
<evidence type="ECO:0000256" key="5">
    <source>
        <dbReference type="ARBA" id="ARBA00022989"/>
    </source>
</evidence>
<feature type="transmembrane region" description="Helical" evidence="8">
    <location>
        <begin position="410"/>
        <end position="432"/>
    </location>
</feature>
<sequence length="467" mass="49924">MSATPTVDATSGEFVQKDGFPVSESGLTDSSLVSPGVGTRPNDNETIVELTSTKSADEEIQNISTHPDSRAGRKPIISRANIQFVTLCWTALLSGWNDGSNGPMLPRIQEVYHVGYAVVSLIFVFSTLGFVVGSISNMLLTERIGFGKILAIGSACQVVAYCIEAAAVPFPAFVFAYSINGLGMALQAAQNVGYIVRFKDGPELKMGLLMATYGAGALLSPLSATYFVQTPHWSYHYLTCLGVAVLNSIFLITVFRFKHQEECLAQIGITDTEKGTSERSPFRQIFALKDVHLLAAFILCYVGAEVTLGGWIVTYIINLRGGGPSSGYISTGFWAGLMIGRVALLKVNDIIGERRALFIYAILAIALEFVVWFVPSLIGDAVAVAFIGMLLGPMYPIAMNHAGRVLPQWLLTGSIGWIAGVGQAGSALIPFITGAIAQRAGIKALQPVLVAILAVMTVLWAMVSKLS</sequence>
<feature type="region of interest" description="Disordered" evidence="7">
    <location>
        <begin position="1"/>
        <end position="41"/>
    </location>
</feature>
<evidence type="ECO:0000256" key="7">
    <source>
        <dbReference type="SAM" id="MobiDB-lite"/>
    </source>
</evidence>
<comment type="similarity">
    <text evidence="2">Belongs to the major facilitator superfamily.</text>
</comment>
<dbReference type="EMBL" id="KN839889">
    <property type="protein sequence ID" value="KIJ59387.1"/>
    <property type="molecule type" value="Genomic_DNA"/>
</dbReference>
<comment type="subcellular location">
    <subcellularLocation>
        <location evidence="1">Endomembrane system</location>
        <topology evidence="1">Multi-pass membrane protein</topology>
    </subcellularLocation>
</comment>
<evidence type="ECO:0000256" key="2">
    <source>
        <dbReference type="ARBA" id="ARBA00008335"/>
    </source>
</evidence>
<feature type="transmembrane region" description="Helical" evidence="8">
    <location>
        <begin position="174"/>
        <end position="196"/>
    </location>
</feature>
<dbReference type="AlphaFoldDB" id="A0A0C9W970"/>
<evidence type="ECO:0000313" key="11">
    <source>
        <dbReference type="Proteomes" id="UP000053820"/>
    </source>
</evidence>
<dbReference type="PANTHER" id="PTHR23514">
    <property type="entry name" value="BYPASS OF STOP CODON PROTEIN 6"/>
    <property type="match status" value="1"/>
</dbReference>
<dbReference type="PROSITE" id="PS50850">
    <property type="entry name" value="MFS"/>
    <property type="match status" value="1"/>
</dbReference>
<feature type="transmembrane region" description="Helical" evidence="8">
    <location>
        <begin position="293"/>
        <end position="316"/>
    </location>
</feature>
<feature type="transmembrane region" description="Helical" evidence="8">
    <location>
        <begin position="328"/>
        <end position="345"/>
    </location>
</feature>
<dbReference type="InterPro" id="IPR011701">
    <property type="entry name" value="MFS"/>
</dbReference>
<keyword evidence="3" id="KW-0813">Transport</keyword>
<evidence type="ECO:0000259" key="9">
    <source>
        <dbReference type="PROSITE" id="PS50850"/>
    </source>
</evidence>
<gene>
    <name evidence="10" type="ORF">HYDPIDRAFT_33252</name>
</gene>
<protein>
    <recommendedName>
        <fullName evidence="9">Major facilitator superfamily (MFS) profile domain-containing protein</fullName>
    </recommendedName>
</protein>
<proteinExistence type="inferred from homology"/>
<dbReference type="FunFam" id="1.20.1250.20:FF:000286">
    <property type="entry name" value="MFS efflux transporter"/>
    <property type="match status" value="1"/>
</dbReference>
<keyword evidence="5 8" id="KW-1133">Transmembrane helix</keyword>
<dbReference type="OrthoDB" id="413079at2759"/>
<feature type="transmembrane region" description="Helical" evidence="8">
    <location>
        <begin position="234"/>
        <end position="255"/>
    </location>
</feature>
<dbReference type="InterPro" id="IPR020846">
    <property type="entry name" value="MFS_dom"/>
</dbReference>